<dbReference type="InterPro" id="IPR036388">
    <property type="entry name" value="WH-like_DNA-bd_sf"/>
</dbReference>
<dbReference type="InterPro" id="IPR013325">
    <property type="entry name" value="RNA_pol_sigma_r2"/>
</dbReference>
<feature type="region of interest" description="Disordered" evidence="6">
    <location>
        <begin position="160"/>
        <end position="190"/>
    </location>
</feature>
<dbReference type="GO" id="GO:0006352">
    <property type="term" value="P:DNA-templated transcription initiation"/>
    <property type="evidence" value="ECO:0007669"/>
    <property type="project" value="InterPro"/>
</dbReference>
<dbReference type="SUPFAM" id="SSF88659">
    <property type="entry name" value="Sigma3 and sigma4 domains of RNA polymerase sigma factors"/>
    <property type="match status" value="1"/>
</dbReference>
<dbReference type="InterPro" id="IPR013324">
    <property type="entry name" value="RNA_pol_sigma_r3/r4-like"/>
</dbReference>
<keyword evidence="5" id="KW-0804">Transcription</keyword>
<keyword evidence="2" id="KW-0805">Transcription regulation</keyword>
<dbReference type="PANTHER" id="PTHR43133">
    <property type="entry name" value="RNA POLYMERASE ECF-TYPE SIGMA FACTO"/>
    <property type="match status" value="1"/>
</dbReference>
<proteinExistence type="inferred from homology"/>
<evidence type="ECO:0000256" key="2">
    <source>
        <dbReference type="ARBA" id="ARBA00023015"/>
    </source>
</evidence>
<evidence type="ECO:0000256" key="4">
    <source>
        <dbReference type="ARBA" id="ARBA00023125"/>
    </source>
</evidence>
<dbReference type="InterPro" id="IPR039425">
    <property type="entry name" value="RNA_pol_sigma-70-like"/>
</dbReference>
<sequence length="190" mass="20487">MSDGDLISELYAGCFRRLVVQLYAVTGDLTEAQEAVQEAFTRALVSPRRFAALENPEAWLRRVAVNWARSRYRRRRVLDGLLRRIGPPPAVADHSPEHLALLAALRVLPEGQRHALALHYLVDLPVDEVAATLGVSSGTVKSRLSRGRVALAALLADTDTSDATGTSTGTGTGTKCATDATETGRIDVRS</sequence>
<dbReference type="Gene3D" id="1.10.10.10">
    <property type="entry name" value="Winged helix-like DNA-binding domain superfamily/Winged helix DNA-binding domain"/>
    <property type="match status" value="1"/>
</dbReference>
<evidence type="ECO:0000256" key="1">
    <source>
        <dbReference type="ARBA" id="ARBA00010641"/>
    </source>
</evidence>
<dbReference type="RefSeq" id="WP_179778890.1">
    <property type="nucleotide sequence ID" value="NZ_JACCHK010000001.1"/>
</dbReference>
<dbReference type="GO" id="GO:0016987">
    <property type="term" value="F:sigma factor activity"/>
    <property type="evidence" value="ECO:0007669"/>
    <property type="project" value="UniProtKB-KW"/>
</dbReference>
<dbReference type="Pfam" id="PF04542">
    <property type="entry name" value="Sigma70_r2"/>
    <property type="match status" value="1"/>
</dbReference>
<name>A0A7Z0BD00_9ACTN</name>
<feature type="compositionally biased region" description="Low complexity" evidence="6">
    <location>
        <begin position="160"/>
        <end position="181"/>
    </location>
</feature>
<dbReference type="Pfam" id="PF08281">
    <property type="entry name" value="Sigma70_r4_2"/>
    <property type="match status" value="1"/>
</dbReference>
<dbReference type="CDD" id="cd06171">
    <property type="entry name" value="Sigma70_r4"/>
    <property type="match status" value="1"/>
</dbReference>
<evidence type="ECO:0000259" key="8">
    <source>
        <dbReference type="Pfam" id="PF08281"/>
    </source>
</evidence>
<dbReference type="Gene3D" id="1.10.1740.10">
    <property type="match status" value="1"/>
</dbReference>
<evidence type="ECO:0000313" key="10">
    <source>
        <dbReference type="Proteomes" id="UP000523545"/>
    </source>
</evidence>
<feature type="domain" description="RNA polymerase sigma-70 region 2" evidence="7">
    <location>
        <begin position="16"/>
        <end position="76"/>
    </location>
</feature>
<evidence type="ECO:0000256" key="3">
    <source>
        <dbReference type="ARBA" id="ARBA00023082"/>
    </source>
</evidence>
<dbReference type="AlphaFoldDB" id="A0A7Z0BD00"/>
<dbReference type="InterPro" id="IPR013249">
    <property type="entry name" value="RNA_pol_sigma70_r4_t2"/>
</dbReference>
<dbReference type="GO" id="GO:0003677">
    <property type="term" value="F:DNA binding"/>
    <property type="evidence" value="ECO:0007669"/>
    <property type="project" value="UniProtKB-KW"/>
</dbReference>
<accession>A0A7Z0BD00</accession>
<comment type="caution">
    <text evidence="9">The sequence shown here is derived from an EMBL/GenBank/DDBJ whole genome shotgun (WGS) entry which is preliminary data.</text>
</comment>
<organism evidence="9 10">
    <name type="scientific">Micromonospora jinlongensis</name>
    <dbReference type="NCBI Taxonomy" id="1287877"/>
    <lineage>
        <taxon>Bacteria</taxon>
        <taxon>Bacillati</taxon>
        <taxon>Actinomycetota</taxon>
        <taxon>Actinomycetes</taxon>
        <taxon>Micromonosporales</taxon>
        <taxon>Micromonosporaceae</taxon>
        <taxon>Micromonospora</taxon>
    </lineage>
</organism>
<dbReference type="PANTHER" id="PTHR43133:SF50">
    <property type="entry name" value="ECF RNA POLYMERASE SIGMA FACTOR SIGM"/>
    <property type="match status" value="1"/>
</dbReference>
<dbReference type="InterPro" id="IPR007627">
    <property type="entry name" value="RNA_pol_sigma70_r2"/>
</dbReference>
<evidence type="ECO:0000256" key="5">
    <source>
        <dbReference type="ARBA" id="ARBA00023163"/>
    </source>
</evidence>
<keyword evidence="3" id="KW-0731">Sigma factor</keyword>
<keyword evidence="10" id="KW-1185">Reference proteome</keyword>
<comment type="similarity">
    <text evidence="1">Belongs to the sigma-70 factor family. ECF subfamily.</text>
</comment>
<evidence type="ECO:0000313" key="9">
    <source>
        <dbReference type="EMBL" id="NYH40812.1"/>
    </source>
</evidence>
<dbReference type="EMBL" id="JACCHK010000001">
    <property type="protein sequence ID" value="NYH40812.1"/>
    <property type="molecule type" value="Genomic_DNA"/>
</dbReference>
<dbReference type="Proteomes" id="UP000523545">
    <property type="component" value="Unassembled WGS sequence"/>
</dbReference>
<evidence type="ECO:0000256" key="6">
    <source>
        <dbReference type="SAM" id="MobiDB-lite"/>
    </source>
</evidence>
<dbReference type="SUPFAM" id="SSF88946">
    <property type="entry name" value="Sigma2 domain of RNA polymerase sigma factors"/>
    <property type="match status" value="1"/>
</dbReference>
<dbReference type="InterPro" id="IPR014284">
    <property type="entry name" value="RNA_pol_sigma-70_dom"/>
</dbReference>
<feature type="domain" description="RNA polymerase sigma factor 70 region 4 type 2" evidence="8">
    <location>
        <begin position="99"/>
        <end position="151"/>
    </location>
</feature>
<dbReference type="NCBIfam" id="TIGR02937">
    <property type="entry name" value="sigma70-ECF"/>
    <property type="match status" value="1"/>
</dbReference>
<keyword evidence="4" id="KW-0238">DNA-binding</keyword>
<reference evidence="9 10" key="1">
    <citation type="submission" date="2020-07" db="EMBL/GenBank/DDBJ databases">
        <title>Sequencing the genomes of 1000 actinobacteria strains.</title>
        <authorList>
            <person name="Klenk H.-P."/>
        </authorList>
    </citation>
    <scope>NUCLEOTIDE SEQUENCE [LARGE SCALE GENOMIC DNA]</scope>
    <source>
        <strain evidence="9 10">DSM 45876</strain>
    </source>
</reference>
<evidence type="ECO:0000259" key="7">
    <source>
        <dbReference type="Pfam" id="PF04542"/>
    </source>
</evidence>
<protein>
    <submittedName>
        <fullName evidence="9">RNA polymerase sigma-70 factor (ECF subfamily)</fullName>
    </submittedName>
</protein>
<gene>
    <name evidence="9" type="ORF">HNR22_000539</name>
</gene>